<evidence type="ECO:0000313" key="2">
    <source>
        <dbReference type="Proteomes" id="UP000317257"/>
    </source>
</evidence>
<dbReference type="Proteomes" id="UP000317257">
    <property type="component" value="Unassembled WGS sequence"/>
</dbReference>
<accession>A0A5C6G6E6</accession>
<name>A0A5C6G6E6_METRR</name>
<gene>
    <name evidence="1" type="ORF">ED733_000039</name>
</gene>
<evidence type="ECO:0000313" key="1">
    <source>
        <dbReference type="EMBL" id="TWU73114.1"/>
    </source>
</evidence>
<proteinExistence type="predicted"/>
<dbReference type="AlphaFoldDB" id="A0A5C6G6E6"/>
<protein>
    <submittedName>
        <fullName evidence="1">Uncharacterized protein</fullName>
    </submittedName>
</protein>
<dbReference type="EMBL" id="SBHS01000020">
    <property type="protein sequence ID" value="TWU73114.1"/>
    <property type="molecule type" value="Genomic_DNA"/>
</dbReference>
<organism evidence="1 2">
    <name type="scientific">Metarhizium rileyi (strain RCEF 4871)</name>
    <name type="common">Nomuraea rileyi</name>
    <dbReference type="NCBI Taxonomy" id="1649241"/>
    <lineage>
        <taxon>Eukaryota</taxon>
        <taxon>Fungi</taxon>
        <taxon>Dikarya</taxon>
        <taxon>Ascomycota</taxon>
        <taxon>Pezizomycotina</taxon>
        <taxon>Sordariomycetes</taxon>
        <taxon>Hypocreomycetidae</taxon>
        <taxon>Hypocreales</taxon>
        <taxon>Clavicipitaceae</taxon>
        <taxon>Metarhizium</taxon>
    </lineage>
</organism>
<sequence length="169" mass="18442">MASASEQPNFARAAEALHVLTKEVERCPNLQVSRDATTLNRIVEDMASFRQMMQSGFDTIGRKLDALEGRVGALERSGRAAQQNIPALIYNSQIRHQGVKLAPLYSPITGELLERTAVTLEELDNMPAACVNELLEQLGLSSRGSATVKKQRLKFTLCAQPGIPPPQAT</sequence>
<reference evidence="2" key="1">
    <citation type="submission" date="2018-12" db="EMBL/GenBank/DDBJ databases">
        <title>The complete genome of Metarhizium rileyi, a key fungal pathogen of Lepidoptera.</title>
        <authorList>
            <person name="Binneck E."/>
            <person name="Lastra C.C.L."/>
            <person name="Sosa-Gomez D.R."/>
        </authorList>
    </citation>
    <scope>NUCLEOTIDE SEQUENCE [LARGE SCALE GENOMIC DNA]</scope>
    <source>
        <strain evidence="2">Cep018-CH2</strain>
    </source>
</reference>
<comment type="caution">
    <text evidence="1">The sequence shown here is derived from an EMBL/GenBank/DDBJ whole genome shotgun (WGS) entry which is preliminary data.</text>
</comment>